<evidence type="ECO:0000313" key="4">
    <source>
        <dbReference type="Proteomes" id="UP001226084"/>
    </source>
</evidence>
<evidence type="ECO:0000259" key="2">
    <source>
        <dbReference type="Pfam" id="PF07715"/>
    </source>
</evidence>
<dbReference type="InterPro" id="IPR012910">
    <property type="entry name" value="Plug_dom"/>
</dbReference>
<feature type="chain" id="PRO_5042846952" evidence="1">
    <location>
        <begin position="34"/>
        <end position="663"/>
    </location>
</feature>
<dbReference type="Pfam" id="PF07715">
    <property type="entry name" value="Plug"/>
    <property type="match status" value="1"/>
</dbReference>
<dbReference type="PANTHER" id="PTHR40980:SF3">
    <property type="entry name" value="TONB-DEPENDENT RECEPTOR-LIKE BETA-BARREL DOMAIN-CONTAINING PROTEIN"/>
    <property type="match status" value="1"/>
</dbReference>
<evidence type="ECO:0000313" key="3">
    <source>
        <dbReference type="EMBL" id="MDQ1108835.1"/>
    </source>
</evidence>
<dbReference type="InterPro" id="IPR037066">
    <property type="entry name" value="Plug_dom_sf"/>
</dbReference>
<dbReference type="NCBIfam" id="TIGR01782">
    <property type="entry name" value="TonB-Xanth-Caul"/>
    <property type="match status" value="1"/>
</dbReference>
<proteinExistence type="predicted"/>
<name>A0AAP5AJP6_9GAMM</name>
<dbReference type="Gene3D" id="2.170.130.10">
    <property type="entry name" value="TonB-dependent receptor, plug domain"/>
    <property type="match status" value="1"/>
</dbReference>
<protein>
    <submittedName>
        <fullName evidence="3">TonB-dependent receptor</fullName>
    </submittedName>
</protein>
<dbReference type="SUPFAM" id="SSF56935">
    <property type="entry name" value="Porins"/>
    <property type="match status" value="1"/>
</dbReference>
<feature type="domain" description="TonB-dependent receptor plug" evidence="2">
    <location>
        <begin position="67"/>
        <end position="175"/>
    </location>
</feature>
<gene>
    <name evidence="3" type="ORF">QE424_001994</name>
</gene>
<keyword evidence="3" id="KW-0675">Receptor</keyword>
<feature type="signal peptide" evidence="1">
    <location>
        <begin position="1"/>
        <end position="33"/>
    </location>
</feature>
<organism evidence="3 4">
    <name type="scientific">Stenotrophomonas rhizophila</name>
    <dbReference type="NCBI Taxonomy" id="216778"/>
    <lineage>
        <taxon>Bacteria</taxon>
        <taxon>Pseudomonadati</taxon>
        <taxon>Pseudomonadota</taxon>
        <taxon>Gammaproteobacteria</taxon>
        <taxon>Lysobacterales</taxon>
        <taxon>Lysobacteraceae</taxon>
        <taxon>Stenotrophomonas</taxon>
    </lineage>
</organism>
<comment type="caution">
    <text evidence="3">The sequence shown here is derived from an EMBL/GenBank/DDBJ whole genome shotgun (WGS) entry which is preliminary data.</text>
</comment>
<accession>A0AAP5AJP6</accession>
<dbReference type="EMBL" id="JAUTAS010000001">
    <property type="protein sequence ID" value="MDQ1108835.1"/>
    <property type="molecule type" value="Genomic_DNA"/>
</dbReference>
<evidence type="ECO:0000256" key="1">
    <source>
        <dbReference type="SAM" id="SignalP"/>
    </source>
</evidence>
<reference evidence="3" key="1">
    <citation type="submission" date="2023-07" db="EMBL/GenBank/DDBJ databases">
        <title>Functional and genomic diversity of the sorghum phyllosphere microbiome.</title>
        <authorList>
            <person name="Shade A."/>
        </authorList>
    </citation>
    <scope>NUCLEOTIDE SEQUENCE</scope>
    <source>
        <strain evidence="3">SORGH_AS_0457</strain>
    </source>
</reference>
<keyword evidence="1" id="KW-0732">Signal</keyword>
<dbReference type="InterPro" id="IPR010104">
    <property type="entry name" value="TonB_rcpt_bac"/>
</dbReference>
<dbReference type="PANTHER" id="PTHR40980">
    <property type="entry name" value="PLUG DOMAIN-CONTAINING PROTEIN"/>
    <property type="match status" value="1"/>
</dbReference>
<sequence length="663" mass="73265">MNQMSRKHGRDALSAAITFALAAAAFVPAAAFAQQATTPSETPSATTLDSVQVTGYRYAIEKSLQQKRDANAVVEVITAEDVGKFPDKNVADSLQRVPGVVITRDGGEGKSVSVRGLDPDLTLTQLNGNYIATSETNDEASRSFNYTLLPSNMLSSAELFKSPEARIDEGGIGGTVILHTRRPLEMESNSGYVTLEGTSSDNSRDVDPQASALYSWHSDDERFGVLVGVTQQKRTSRTMEATTENYQWYGTDTTARDVFGNDMNQGGVNYWWGNSGFNDQNGRNYTDFYMPTSVNFAVKEEERQRKGGQFTFQFKPTDNVTLTANYFRFELEGDYTQNMLKIPEWNMARYNQDGNWAGGRLLNGLTMDPSGSIVTGAQFEKIPGKTYYCSEDEAAAAGLPPGGWGPDDCTIPTPQLTGDYSREKALSQTADLSVDWDISPLWKASFSGGRTWSEGGPSMKFRMSAKPRRRVDGVWQTGNQYSAWDLTGTPSATFSPDLQQQLMNGIAEVDTGSTDSSWMQTEIKQNHFQADFTKLFETGWLDSFQFGAKYSDGKVHRNTGNTYWVCPGTDPADYDNNRYQAGCDNTAGIAQPGFFLSNPISGINGGFNANVFPGINYPAYINYLNDRYGGSHNRTEEDFVYNVNEKVYAGYFQANFRTDRLRG</sequence>
<dbReference type="AlphaFoldDB" id="A0AAP5AJP6"/>
<dbReference type="Proteomes" id="UP001226084">
    <property type="component" value="Unassembled WGS sequence"/>
</dbReference>